<evidence type="ECO:0000256" key="3">
    <source>
        <dbReference type="SAM" id="Phobius"/>
    </source>
</evidence>
<keyword evidence="2" id="KW-0456">Lyase</keyword>
<keyword evidence="3" id="KW-1133">Transmembrane helix</keyword>
<keyword evidence="1" id="KW-0210">Decarboxylase</keyword>
<reference evidence="5" key="2">
    <citation type="journal article" date="2017" name="Nat. Plants">
        <title>The Aegilops tauschii genome reveals multiple impacts of transposons.</title>
        <authorList>
            <person name="Zhao G."/>
            <person name="Zou C."/>
            <person name="Li K."/>
            <person name="Wang K."/>
            <person name="Li T."/>
            <person name="Gao L."/>
            <person name="Zhang X."/>
            <person name="Wang H."/>
            <person name="Yang Z."/>
            <person name="Liu X."/>
            <person name="Jiang W."/>
            <person name="Mao L."/>
            <person name="Kong X."/>
            <person name="Jiao Y."/>
            <person name="Jia J."/>
        </authorList>
    </citation>
    <scope>NUCLEOTIDE SEQUENCE [LARGE SCALE GENOMIC DNA]</scope>
    <source>
        <strain evidence="5">cv. AL8/78</strain>
    </source>
</reference>
<protein>
    <recommendedName>
        <fullName evidence="6">Phosphatidylserine decarboxylase</fullName>
    </recommendedName>
</protein>
<dbReference type="InterPro" id="IPR003817">
    <property type="entry name" value="PS_Dcarbxylase"/>
</dbReference>
<keyword evidence="3" id="KW-0812">Transmembrane</keyword>
<feature type="transmembrane region" description="Helical" evidence="3">
    <location>
        <begin position="24"/>
        <end position="46"/>
    </location>
</feature>
<dbReference type="GO" id="GO:0004609">
    <property type="term" value="F:phosphatidylserine decarboxylase activity"/>
    <property type="evidence" value="ECO:0007669"/>
    <property type="project" value="InterPro"/>
</dbReference>
<reference evidence="4" key="5">
    <citation type="journal article" date="2021" name="G3 (Bethesda)">
        <title>Aegilops tauschii genome assembly Aet v5.0 features greater sequence contiguity and improved annotation.</title>
        <authorList>
            <person name="Wang L."/>
            <person name="Zhu T."/>
            <person name="Rodriguez J.C."/>
            <person name="Deal K.R."/>
            <person name="Dubcovsky J."/>
            <person name="McGuire P.E."/>
            <person name="Lux T."/>
            <person name="Spannagl M."/>
            <person name="Mayer K.F.X."/>
            <person name="Baldrich P."/>
            <person name="Meyers B.C."/>
            <person name="Huo N."/>
            <person name="Gu Y.Q."/>
            <person name="Zhou H."/>
            <person name="Devos K.M."/>
            <person name="Bennetzen J.L."/>
            <person name="Unver T."/>
            <person name="Budak H."/>
            <person name="Gulick P.J."/>
            <person name="Galiba G."/>
            <person name="Kalapos B."/>
            <person name="Nelson D.R."/>
            <person name="Li P."/>
            <person name="You F.M."/>
            <person name="Luo M.C."/>
            <person name="Dvorak J."/>
        </authorList>
    </citation>
    <scope>NUCLEOTIDE SEQUENCE [LARGE SCALE GENOMIC DNA]</scope>
    <source>
        <strain evidence="4">cv. AL8/78</strain>
    </source>
</reference>
<evidence type="ECO:0000256" key="2">
    <source>
        <dbReference type="ARBA" id="ARBA00023239"/>
    </source>
</evidence>
<proteinExistence type="predicted"/>
<evidence type="ECO:0000256" key="1">
    <source>
        <dbReference type="ARBA" id="ARBA00022793"/>
    </source>
</evidence>
<dbReference type="PANTHER" id="PTHR10067">
    <property type="entry name" value="PHOSPHATIDYLSERINE DECARBOXYLASE"/>
    <property type="match status" value="1"/>
</dbReference>
<dbReference type="Gramene" id="AET4Gv20848700.11">
    <property type="protein sequence ID" value="AET4Gv20848700.11"/>
    <property type="gene ID" value="AET4Gv20848700"/>
</dbReference>
<reference evidence="4" key="4">
    <citation type="submission" date="2019-03" db="UniProtKB">
        <authorList>
            <consortium name="EnsemblPlants"/>
        </authorList>
    </citation>
    <scope>IDENTIFICATION</scope>
</reference>
<reference evidence="4" key="3">
    <citation type="journal article" date="2017" name="Nature">
        <title>Genome sequence of the progenitor of the wheat D genome Aegilops tauschii.</title>
        <authorList>
            <person name="Luo M.C."/>
            <person name="Gu Y.Q."/>
            <person name="Puiu D."/>
            <person name="Wang H."/>
            <person name="Twardziok S.O."/>
            <person name="Deal K.R."/>
            <person name="Huo N."/>
            <person name="Zhu T."/>
            <person name="Wang L."/>
            <person name="Wang Y."/>
            <person name="McGuire P.E."/>
            <person name="Liu S."/>
            <person name="Long H."/>
            <person name="Ramasamy R.K."/>
            <person name="Rodriguez J.C."/>
            <person name="Van S.L."/>
            <person name="Yuan L."/>
            <person name="Wang Z."/>
            <person name="Xia Z."/>
            <person name="Xiao L."/>
            <person name="Anderson O.D."/>
            <person name="Ouyang S."/>
            <person name="Liang Y."/>
            <person name="Zimin A.V."/>
            <person name="Pertea G."/>
            <person name="Qi P."/>
            <person name="Bennetzen J.L."/>
            <person name="Dai X."/>
            <person name="Dawson M.W."/>
            <person name="Muller H.G."/>
            <person name="Kugler K."/>
            <person name="Rivarola-Duarte L."/>
            <person name="Spannagl M."/>
            <person name="Mayer K.F.X."/>
            <person name="Lu F.H."/>
            <person name="Bevan M.W."/>
            <person name="Leroy P."/>
            <person name="Li P."/>
            <person name="You F.M."/>
            <person name="Sun Q."/>
            <person name="Liu Z."/>
            <person name="Lyons E."/>
            <person name="Wicker T."/>
            <person name="Salzberg S.L."/>
            <person name="Devos K.M."/>
            <person name="Dvorak J."/>
        </authorList>
    </citation>
    <scope>NUCLEOTIDE SEQUENCE [LARGE SCALE GENOMIC DNA]</scope>
    <source>
        <strain evidence="4">cv. AL8/78</strain>
    </source>
</reference>
<evidence type="ECO:0008006" key="6">
    <source>
        <dbReference type="Google" id="ProtNLM"/>
    </source>
</evidence>
<sequence>MCSFQLIVDINFNSCLPARRGGSFIVSCIYTLVIIIEYTLLLIGVFSNVDISQVCVYFILQCTTCETLWELEYYKHVVFSGNLFPTNERAVRTIRNLYVENERVVLEGQWKEGFVAIAAVGATNVGSIKLLIEPELRTNNPGSMALHSQSYDERVYEPEGTGMMVKKGQEIAGFKMGSTVVVVFEAPLSKARGDGTVSSDFGFCVKAGDRIRVGEAIGRWSQS</sequence>
<evidence type="ECO:0000313" key="4">
    <source>
        <dbReference type="EnsemblPlants" id="AET4Gv20848700.11"/>
    </source>
</evidence>
<dbReference type="Pfam" id="PF02666">
    <property type="entry name" value="PS_Dcarbxylase"/>
    <property type="match status" value="1"/>
</dbReference>
<name>A0A453JAH8_AEGTS</name>
<dbReference type="GO" id="GO:0006646">
    <property type="term" value="P:phosphatidylethanolamine biosynthetic process"/>
    <property type="evidence" value="ECO:0007669"/>
    <property type="project" value="TreeGrafter"/>
</dbReference>
<keyword evidence="3" id="KW-0472">Membrane</keyword>
<dbReference type="GO" id="GO:0005739">
    <property type="term" value="C:mitochondrion"/>
    <property type="evidence" value="ECO:0007669"/>
    <property type="project" value="TreeGrafter"/>
</dbReference>
<accession>A0A453JAH8</accession>
<dbReference type="PANTHER" id="PTHR10067:SF6">
    <property type="entry name" value="PHOSPHATIDYLSERINE DECARBOXYLASE PROENZYME, MITOCHONDRIAL"/>
    <property type="match status" value="1"/>
</dbReference>
<dbReference type="EnsemblPlants" id="AET4Gv20848700.11">
    <property type="protein sequence ID" value="AET4Gv20848700.11"/>
    <property type="gene ID" value="AET4Gv20848700"/>
</dbReference>
<dbReference type="AlphaFoldDB" id="A0A453JAH8"/>
<dbReference type="Proteomes" id="UP000015105">
    <property type="component" value="Chromosome 4D"/>
</dbReference>
<evidence type="ECO:0000313" key="5">
    <source>
        <dbReference type="Proteomes" id="UP000015105"/>
    </source>
</evidence>
<keyword evidence="5" id="KW-1185">Reference proteome</keyword>
<organism evidence="4 5">
    <name type="scientific">Aegilops tauschii subsp. strangulata</name>
    <name type="common">Goatgrass</name>
    <dbReference type="NCBI Taxonomy" id="200361"/>
    <lineage>
        <taxon>Eukaryota</taxon>
        <taxon>Viridiplantae</taxon>
        <taxon>Streptophyta</taxon>
        <taxon>Embryophyta</taxon>
        <taxon>Tracheophyta</taxon>
        <taxon>Spermatophyta</taxon>
        <taxon>Magnoliopsida</taxon>
        <taxon>Liliopsida</taxon>
        <taxon>Poales</taxon>
        <taxon>Poaceae</taxon>
        <taxon>BOP clade</taxon>
        <taxon>Pooideae</taxon>
        <taxon>Triticodae</taxon>
        <taxon>Triticeae</taxon>
        <taxon>Triticinae</taxon>
        <taxon>Aegilops</taxon>
    </lineage>
</organism>
<reference evidence="5" key="1">
    <citation type="journal article" date="2014" name="Science">
        <title>Ancient hybridizations among the ancestral genomes of bread wheat.</title>
        <authorList>
            <consortium name="International Wheat Genome Sequencing Consortium,"/>
            <person name="Marcussen T."/>
            <person name="Sandve S.R."/>
            <person name="Heier L."/>
            <person name="Spannagl M."/>
            <person name="Pfeifer M."/>
            <person name="Jakobsen K.S."/>
            <person name="Wulff B.B."/>
            <person name="Steuernagel B."/>
            <person name="Mayer K.F."/>
            <person name="Olsen O.A."/>
        </authorList>
    </citation>
    <scope>NUCLEOTIDE SEQUENCE [LARGE SCALE GENOMIC DNA]</scope>
    <source>
        <strain evidence="5">cv. AL8/78</strain>
    </source>
</reference>